<dbReference type="EMBL" id="JAVRFH010000128">
    <property type="protein sequence ID" value="MDT0616357.1"/>
    <property type="molecule type" value="Genomic_DNA"/>
</dbReference>
<evidence type="ECO:0000313" key="2">
    <source>
        <dbReference type="EMBL" id="MDT0616357.1"/>
    </source>
</evidence>
<feature type="non-terminal residue" evidence="2">
    <location>
        <position position="1"/>
    </location>
</feature>
<organism evidence="2 3">
    <name type="scientific">Streptomyces lancefieldiae</name>
    <dbReference type="NCBI Taxonomy" id="3075520"/>
    <lineage>
        <taxon>Bacteria</taxon>
        <taxon>Bacillati</taxon>
        <taxon>Actinomycetota</taxon>
        <taxon>Actinomycetes</taxon>
        <taxon>Kitasatosporales</taxon>
        <taxon>Streptomycetaceae</taxon>
        <taxon>Streptomyces</taxon>
    </lineage>
</organism>
<protein>
    <recommendedName>
        <fullName evidence="1">DUF8094 domain-containing protein</fullName>
    </recommendedName>
</protein>
<sequence>AADSGATWFAIKAHSSADPKAGSALVIFDKVGSTYKVVMTVYADEPIPKIAVDKHGYVTPADPSQKVGALAPDQLSKSYEDFFETGGKTAGKTFAATESTKGSTDVYKEGVGDDLEGYATEKFFAKVPAHPKVYALKLENGGVVALFPTAHTSEVMLKPRYMSGFDITPGPTESVYNNTRRDVVTDEFEGQALAVLNPKARPWVTGIEYRMVNSR</sequence>
<feature type="domain" description="DUF8094" evidence="1">
    <location>
        <begin position="6"/>
        <end position="213"/>
    </location>
</feature>
<dbReference type="Proteomes" id="UP001180724">
    <property type="component" value="Unassembled WGS sequence"/>
</dbReference>
<gene>
    <name evidence="2" type="ORF">RM812_40410</name>
</gene>
<proteinExistence type="predicted"/>
<evidence type="ECO:0000259" key="1">
    <source>
        <dbReference type="Pfam" id="PF26366"/>
    </source>
</evidence>
<keyword evidence="3" id="KW-1185">Reference proteome</keyword>
<dbReference type="InterPro" id="IPR058407">
    <property type="entry name" value="DUF8094"/>
</dbReference>
<evidence type="ECO:0000313" key="3">
    <source>
        <dbReference type="Proteomes" id="UP001180724"/>
    </source>
</evidence>
<name>A0ABU3B1M3_9ACTN</name>
<reference evidence="2" key="1">
    <citation type="submission" date="2024-05" db="EMBL/GenBank/DDBJ databases">
        <title>30 novel species of actinomycetes from the DSMZ collection.</title>
        <authorList>
            <person name="Nouioui I."/>
        </authorList>
    </citation>
    <scope>NUCLEOTIDE SEQUENCE</scope>
    <source>
        <strain evidence="2">DSM 40712</strain>
    </source>
</reference>
<accession>A0ABU3B1M3</accession>
<comment type="caution">
    <text evidence="2">The sequence shown here is derived from an EMBL/GenBank/DDBJ whole genome shotgun (WGS) entry which is preliminary data.</text>
</comment>
<dbReference type="Pfam" id="PF26366">
    <property type="entry name" value="DUF8094"/>
    <property type="match status" value="1"/>
</dbReference>